<evidence type="ECO:0000313" key="1">
    <source>
        <dbReference type="EMBL" id="GAH07235.1"/>
    </source>
</evidence>
<name>X1DFZ5_9ZZZZ</name>
<proteinExistence type="predicted"/>
<dbReference type="EMBL" id="BART01034738">
    <property type="protein sequence ID" value="GAH07235.1"/>
    <property type="molecule type" value="Genomic_DNA"/>
</dbReference>
<gene>
    <name evidence="1" type="ORF">S01H4_59273</name>
</gene>
<reference evidence="1" key="1">
    <citation type="journal article" date="2014" name="Front. Microbiol.">
        <title>High frequency of phylogenetically diverse reductive dehalogenase-homologous genes in deep subseafloor sedimentary metagenomes.</title>
        <authorList>
            <person name="Kawai M."/>
            <person name="Futagami T."/>
            <person name="Toyoda A."/>
            <person name="Takaki Y."/>
            <person name="Nishi S."/>
            <person name="Hori S."/>
            <person name="Arai W."/>
            <person name="Tsubouchi T."/>
            <person name="Morono Y."/>
            <person name="Uchiyama I."/>
            <person name="Ito T."/>
            <person name="Fujiyama A."/>
            <person name="Inagaki F."/>
            <person name="Takami H."/>
        </authorList>
    </citation>
    <scope>NUCLEOTIDE SEQUENCE</scope>
    <source>
        <strain evidence="1">Expedition CK06-06</strain>
    </source>
</reference>
<protein>
    <submittedName>
        <fullName evidence="1">Uncharacterized protein</fullName>
    </submittedName>
</protein>
<comment type="caution">
    <text evidence="1">The sequence shown here is derived from an EMBL/GenBank/DDBJ whole genome shotgun (WGS) entry which is preliminary data.</text>
</comment>
<sequence>MKIIVKEFYYINHSYDTLSISSLTVVRPILWCNKGLFCIISKQKVQNIVELKQDQKSLPTLNKMGGGIFHWEDGEPITAKAAAMLLS</sequence>
<accession>X1DFZ5</accession>
<organism evidence="1">
    <name type="scientific">marine sediment metagenome</name>
    <dbReference type="NCBI Taxonomy" id="412755"/>
    <lineage>
        <taxon>unclassified sequences</taxon>
        <taxon>metagenomes</taxon>
        <taxon>ecological metagenomes</taxon>
    </lineage>
</organism>
<dbReference type="AlphaFoldDB" id="X1DFZ5"/>